<feature type="domain" description="RNA polymerase sigma factor 70 region 4 type 2" evidence="6">
    <location>
        <begin position="126"/>
        <end position="178"/>
    </location>
</feature>
<dbReference type="RefSeq" id="WP_084336220.1">
    <property type="nucleotide sequence ID" value="NZ_CBKZNZ010000050.1"/>
</dbReference>
<keyword evidence="3" id="KW-0731">Sigma factor</keyword>
<evidence type="ECO:0000313" key="7">
    <source>
        <dbReference type="EMBL" id="SDK57126.1"/>
    </source>
</evidence>
<evidence type="ECO:0000256" key="2">
    <source>
        <dbReference type="ARBA" id="ARBA00023015"/>
    </source>
</evidence>
<name>A0A1G9CZK3_9PSED</name>
<dbReference type="NCBIfam" id="TIGR02937">
    <property type="entry name" value="sigma70-ECF"/>
    <property type="match status" value="1"/>
</dbReference>
<keyword evidence="4" id="KW-0238">DNA-binding</keyword>
<evidence type="ECO:0000256" key="5">
    <source>
        <dbReference type="ARBA" id="ARBA00023163"/>
    </source>
</evidence>
<dbReference type="PANTHER" id="PTHR43133">
    <property type="entry name" value="RNA POLYMERASE ECF-TYPE SIGMA FACTO"/>
    <property type="match status" value="1"/>
</dbReference>
<dbReference type="SUPFAM" id="SSF88659">
    <property type="entry name" value="Sigma3 and sigma4 domains of RNA polymerase sigma factors"/>
    <property type="match status" value="1"/>
</dbReference>
<dbReference type="GO" id="GO:0006352">
    <property type="term" value="P:DNA-templated transcription initiation"/>
    <property type="evidence" value="ECO:0007669"/>
    <property type="project" value="InterPro"/>
</dbReference>
<evidence type="ECO:0000259" key="6">
    <source>
        <dbReference type="Pfam" id="PF08281"/>
    </source>
</evidence>
<dbReference type="Pfam" id="PF08281">
    <property type="entry name" value="Sigma70_r4_2"/>
    <property type="match status" value="1"/>
</dbReference>
<dbReference type="GO" id="GO:0003677">
    <property type="term" value="F:DNA binding"/>
    <property type="evidence" value="ECO:0007669"/>
    <property type="project" value="UniProtKB-KW"/>
</dbReference>
<organism evidence="7 8">
    <name type="scientific">Pseudomonas indica</name>
    <dbReference type="NCBI Taxonomy" id="137658"/>
    <lineage>
        <taxon>Bacteria</taxon>
        <taxon>Pseudomonadati</taxon>
        <taxon>Pseudomonadota</taxon>
        <taxon>Gammaproteobacteria</taxon>
        <taxon>Pseudomonadales</taxon>
        <taxon>Pseudomonadaceae</taxon>
        <taxon>Pseudomonas</taxon>
    </lineage>
</organism>
<dbReference type="InterPro" id="IPR039425">
    <property type="entry name" value="RNA_pol_sigma-70-like"/>
</dbReference>
<dbReference type="InterPro" id="IPR014284">
    <property type="entry name" value="RNA_pol_sigma-70_dom"/>
</dbReference>
<dbReference type="Gene3D" id="1.10.10.10">
    <property type="entry name" value="Winged helix-like DNA-binding domain superfamily/Winged helix DNA-binding domain"/>
    <property type="match status" value="1"/>
</dbReference>
<proteinExistence type="inferred from homology"/>
<dbReference type="PANTHER" id="PTHR43133:SF8">
    <property type="entry name" value="RNA POLYMERASE SIGMA FACTOR HI_1459-RELATED"/>
    <property type="match status" value="1"/>
</dbReference>
<keyword evidence="2" id="KW-0805">Transcription regulation</keyword>
<protein>
    <submittedName>
        <fullName evidence="7">RNA polymerase sigma-70 factor, ECF subfamily</fullName>
    </submittedName>
</protein>
<keyword evidence="5" id="KW-0804">Transcription</keyword>
<dbReference type="AlphaFoldDB" id="A0A1G9CZK3"/>
<evidence type="ECO:0000256" key="1">
    <source>
        <dbReference type="ARBA" id="ARBA00010641"/>
    </source>
</evidence>
<keyword evidence="8" id="KW-1185">Reference proteome</keyword>
<dbReference type="Proteomes" id="UP000198706">
    <property type="component" value="Unassembled WGS sequence"/>
</dbReference>
<dbReference type="InterPro" id="IPR013324">
    <property type="entry name" value="RNA_pol_sigma_r3/r4-like"/>
</dbReference>
<dbReference type="InterPro" id="IPR013249">
    <property type="entry name" value="RNA_pol_sigma70_r4_t2"/>
</dbReference>
<sequence length="197" mass="22900">MECLTRLNGGFLGIDRLFEQSWRAVQPNLRKRAQRLARGDRERAEEWLSNTALKALLFLRRAPERIRDPEGFMFLVLEHVYLDSARHHQRENRLFDHGVDLHSEQIDRFASPANLLERLEQLERLAQIGAAVARLPLPQQRLFELRFIEDRPYADIADELGITQPLVRKRVQLLRSRLGDQLFSQGRSQSGGSRVPS</sequence>
<accession>A0A1G9CZK3</accession>
<evidence type="ECO:0000313" key="8">
    <source>
        <dbReference type="Proteomes" id="UP000198706"/>
    </source>
</evidence>
<dbReference type="InterPro" id="IPR013325">
    <property type="entry name" value="RNA_pol_sigma_r2"/>
</dbReference>
<evidence type="ECO:0000256" key="4">
    <source>
        <dbReference type="ARBA" id="ARBA00023125"/>
    </source>
</evidence>
<dbReference type="InterPro" id="IPR036388">
    <property type="entry name" value="WH-like_DNA-bd_sf"/>
</dbReference>
<dbReference type="EMBL" id="FNFD01000008">
    <property type="protein sequence ID" value="SDK57126.1"/>
    <property type="molecule type" value="Genomic_DNA"/>
</dbReference>
<gene>
    <name evidence="7" type="ORF">SAMN05216186_10899</name>
</gene>
<comment type="similarity">
    <text evidence="1">Belongs to the sigma-70 factor family. ECF subfamily.</text>
</comment>
<evidence type="ECO:0000256" key="3">
    <source>
        <dbReference type="ARBA" id="ARBA00023082"/>
    </source>
</evidence>
<reference evidence="7 8" key="1">
    <citation type="submission" date="2016-10" db="EMBL/GenBank/DDBJ databases">
        <authorList>
            <person name="de Groot N.N."/>
        </authorList>
    </citation>
    <scope>NUCLEOTIDE SEQUENCE [LARGE SCALE GENOMIC DNA]</scope>
    <source>
        <strain evidence="7 8">JCM 21544</strain>
    </source>
</reference>
<dbReference type="STRING" id="137658.SAMN05216186_10899"/>
<dbReference type="GO" id="GO:0016987">
    <property type="term" value="F:sigma factor activity"/>
    <property type="evidence" value="ECO:0007669"/>
    <property type="project" value="UniProtKB-KW"/>
</dbReference>
<dbReference type="SUPFAM" id="SSF88946">
    <property type="entry name" value="Sigma2 domain of RNA polymerase sigma factors"/>
    <property type="match status" value="1"/>
</dbReference>